<evidence type="ECO:0000256" key="4">
    <source>
        <dbReference type="ARBA" id="ARBA00019572"/>
    </source>
</evidence>
<dbReference type="GO" id="GO:0034475">
    <property type="term" value="P:U4 snRNA 3'-end processing"/>
    <property type="evidence" value="ECO:0007669"/>
    <property type="project" value="TreeGrafter"/>
</dbReference>
<feature type="region of interest" description="Disordered" evidence="11">
    <location>
        <begin position="305"/>
        <end position="365"/>
    </location>
</feature>
<dbReference type="Pfam" id="PF03725">
    <property type="entry name" value="RNase_PH_C"/>
    <property type="match status" value="1"/>
</dbReference>
<evidence type="ECO:0000256" key="11">
    <source>
        <dbReference type="SAM" id="MobiDB-lite"/>
    </source>
</evidence>
<dbReference type="GO" id="GO:0000177">
    <property type="term" value="C:cytoplasmic exosome (RNase complex)"/>
    <property type="evidence" value="ECO:0007669"/>
    <property type="project" value="TreeGrafter"/>
</dbReference>
<dbReference type="Pfam" id="PF01138">
    <property type="entry name" value="RNase_PH"/>
    <property type="match status" value="1"/>
</dbReference>
<proteinExistence type="inferred from homology"/>
<dbReference type="OrthoDB" id="10264038at2759"/>
<dbReference type="InterPro" id="IPR015847">
    <property type="entry name" value="ExoRNase_PH_dom2"/>
</dbReference>
<evidence type="ECO:0000313" key="15">
    <source>
        <dbReference type="Proteomes" id="UP000030746"/>
    </source>
</evidence>
<dbReference type="GO" id="GO:0005730">
    <property type="term" value="C:nucleolus"/>
    <property type="evidence" value="ECO:0007669"/>
    <property type="project" value="UniProtKB-SubCell"/>
</dbReference>
<dbReference type="HOGENOM" id="CLU_038194_7_0_1"/>
<protein>
    <recommendedName>
        <fullName evidence="4">Exosome complex component RRP45</fullName>
    </recommendedName>
    <alternativeName>
        <fullName evidence="10">Exosome component 9</fullName>
    </alternativeName>
</protein>
<dbReference type="EMBL" id="KB200367">
    <property type="protein sequence ID" value="ESP01820.1"/>
    <property type="molecule type" value="Genomic_DNA"/>
</dbReference>
<reference evidence="14 15" key="1">
    <citation type="journal article" date="2013" name="Nature">
        <title>Insights into bilaterian evolution from three spiralian genomes.</title>
        <authorList>
            <person name="Simakov O."/>
            <person name="Marletaz F."/>
            <person name="Cho S.J."/>
            <person name="Edsinger-Gonzales E."/>
            <person name="Havlak P."/>
            <person name="Hellsten U."/>
            <person name="Kuo D.H."/>
            <person name="Larsson T."/>
            <person name="Lv J."/>
            <person name="Arendt D."/>
            <person name="Savage R."/>
            <person name="Osoegawa K."/>
            <person name="de Jong P."/>
            <person name="Grimwood J."/>
            <person name="Chapman J.A."/>
            <person name="Shapiro H."/>
            <person name="Aerts A."/>
            <person name="Otillar R.P."/>
            <person name="Terry A.Y."/>
            <person name="Boore J.L."/>
            <person name="Grigoriev I.V."/>
            <person name="Lindberg D.R."/>
            <person name="Seaver E.C."/>
            <person name="Weisblat D.A."/>
            <person name="Putnam N.H."/>
            <person name="Rokhsar D.S."/>
        </authorList>
    </citation>
    <scope>NUCLEOTIDE SEQUENCE [LARGE SCALE GENOMIC DNA]</scope>
</reference>
<dbReference type="InterPro" id="IPR020568">
    <property type="entry name" value="Ribosomal_Su5_D2-typ_SF"/>
</dbReference>
<dbReference type="GO" id="GO:0000467">
    <property type="term" value="P:exonucleolytic trimming to generate mature 3'-end of 5.8S rRNA from tricistronic rRNA transcript (SSU-rRNA, 5.8S rRNA, LSU-rRNA)"/>
    <property type="evidence" value="ECO:0007669"/>
    <property type="project" value="TreeGrafter"/>
</dbReference>
<evidence type="ECO:0000256" key="10">
    <source>
        <dbReference type="ARBA" id="ARBA00032660"/>
    </source>
</evidence>
<dbReference type="Proteomes" id="UP000030746">
    <property type="component" value="Unassembled WGS sequence"/>
</dbReference>
<evidence type="ECO:0000259" key="12">
    <source>
        <dbReference type="Pfam" id="PF01138"/>
    </source>
</evidence>
<dbReference type="AlphaFoldDB" id="V4CI52"/>
<evidence type="ECO:0000256" key="5">
    <source>
        <dbReference type="ARBA" id="ARBA00022490"/>
    </source>
</evidence>
<keyword evidence="9" id="KW-0539">Nucleus</keyword>
<dbReference type="GO" id="GO:0071028">
    <property type="term" value="P:nuclear mRNA surveillance"/>
    <property type="evidence" value="ECO:0007669"/>
    <property type="project" value="TreeGrafter"/>
</dbReference>
<feature type="domain" description="Exoribonuclease phosphorolytic" evidence="12">
    <location>
        <begin position="32"/>
        <end position="163"/>
    </location>
</feature>
<dbReference type="GeneID" id="20242076"/>
<dbReference type="SUPFAM" id="SSF55666">
    <property type="entry name" value="Ribonuclease PH domain 2-like"/>
    <property type="match status" value="1"/>
</dbReference>
<evidence type="ECO:0000256" key="7">
    <source>
        <dbReference type="ARBA" id="ARBA00022835"/>
    </source>
</evidence>
<comment type="similarity">
    <text evidence="3">Belongs to the RNase PH family.</text>
</comment>
<evidence type="ECO:0000259" key="13">
    <source>
        <dbReference type="Pfam" id="PF03725"/>
    </source>
</evidence>
<dbReference type="GO" id="GO:0034476">
    <property type="term" value="P:U5 snRNA 3'-end processing"/>
    <property type="evidence" value="ECO:0007669"/>
    <property type="project" value="TreeGrafter"/>
</dbReference>
<evidence type="ECO:0000256" key="9">
    <source>
        <dbReference type="ARBA" id="ARBA00023242"/>
    </source>
</evidence>
<dbReference type="PANTHER" id="PTHR11097:SF14">
    <property type="entry name" value="EXOSOME COMPLEX COMPONENT RRP45"/>
    <property type="match status" value="1"/>
</dbReference>
<dbReference type="GO" id="GO:0016075">
    <property type="term" value="P:rRNA catabolic process"/>
    <property type="evidence" value="ECO:0007669"/>
    <property type="project" value="TreeGrafter"/>
</dbReference>
<evidence type="ECO:0000256" key="8">
    <source>
        <dbReference type="ARBA" id="ARBA00022884"/>
    </source>
</evidence>
<dbReference type="GO" id="GO:0035925">
    <property type="term" value="F:mRNA 3'-UTR AU-rich region binding"/>
    <property type="evidence" value="ECO:0007669"/>
    <property type="project" value="TreeGrafter"/>
</dbReference>
<keyword evidence="5" id="KW-0963">Cytoplasm</keyword>
<dbReference type="InterPro" id="IPR001247">
    <property type="entry name" value="ExoRNase_PH_dom1"/>
</dbReference>
<dbReference type="InterPro" id="IPR050590">
    <property type="entry name" value="Exosome_comp_Rrp42_subfam"/>
</dbReference>
<keyword evidence="7" id="KW-0271">Exosome</keyword>
<dbReference type="OMA" id="GPQFENG"/>
<name>V4CI52_LOTGI</name>
<dbReference type="FunFam" id="3.30.230.70:FF:000005">
    <property type="entry name" value="Exosome complex component RRP45"/>
    <property type="match status" value="1"/>
</dbReference>
<organism evidence="14 15">
    <name type="scientific">Lottia gigantea</name>
    <name type="common">Giant owl limpet</name>
    <dbReference type="NCBI Taxonomy" id="225164"/>
    <lineage>
        <taxon>Eukaryota</taxon>
        <taxon>Metazoa</taxon>
        <taxon>Spiralia</taxon>
        <taxon>Lophotrochozoa</taxon>
        <taxon>Mollusca</taxon>
        <taxon>Gastropoda</taxon>
        <taxon>Patellogastropoda</taxon>
        <taxon>Lottioidea</taxon>
        <taxon>Lottiidae</taxon>
        <taxon>Lottia</taxon>
    </lineage>
</organism>
<dbReference type="RefSeq" id="XP_009047500.1">
    <property type="nucleotide sequence ID" value="XM_009049252.1"/>
</dbReference>
<dbReference type="InterPro" id="IPR027408">
    <property type="entry name" value="PNPase/RNase_PH_dom_sf"/>
</dbReference>
<evidence type="ECO:0000256" key="3">
    <source>
        <dbReference type="ARBA" id="ARBA00006678"/>
    </source>
</evidence>
<evidence type="ECO:0000256" key="2">
    <source>
        <dbReference type="ARBA" id="ARBA00004604"/>
    </source>
</evidence>
<dbReference type="SUPFAM" id="SSF54211">
    <property type="entry name" value="Ribosomal protein S5 domain 2-like"/>
    <property type="match status" value="1"/>
</dbReference>
<evidence type="ECO:0000256" key="6">
    <source>
        <dbReference type="ARBA" id="ARBA00022552"/>
    </source>
</evidence>
<dbReference type="CDD" id="cd11368">
    <property type="entry name" value="RNase_PH_RRP45"/>
    <property type="match status" value="1"/>
</dbReference>
<dbReference type="KEGG" id="lgi:LOTGIDRAFT_172374"/>
<dbReference type="Gene3D" id="3.30.230.70">
    <property type="entry name" value="GHMP Kinase, N-terminal domain"/>
    <property type="match status" value="1"/>
</dbReference>
<gene>
    <name evidence="14" type="ORF">LOTGIDRAFT_172374</name>
</gene>
<dbReference type="GO" id="GO:0071035">
    <property type="term" value="P:nuclear polyadenylation-dependent rRNA catabolic process"/>
    <property type="evidence" value="ECO:0007669"/>
    <property type="project" value="TreeGrafter"/>
</dbReference>
<dbReference type="GO" id="GO:0000176">
    <property type="term" value="C:nuclear exosome (RNase complex)"/>
    <property type="evidence" value="ECO:0007669"/>
    <property type="project" value="TreeGrafter"/>
</dbReference>
<accession>V4CI52</accession>
<keyword evidence="8" id="KW-0694">RNA-binding</keyword>
<evidence type="ECO:0000256" key="1">
    <source>
        <dbReference type="ARBA" id="ARBA00004496"/>
    </source>
</evidence>
<feature type="domain" description="Exoribonuclease phosphorolytic" evidence="13">
    <location>
        <begin position="189"/>
        <end position="255"/>
    </location>
</feature>
<keyword evidence="6" id="KW-0698">rRNA processing</keyword>
<sequence length="365" mass="41041">MRETPLSNCEKEFILSAIADRKRLDGRQTFDYRKLKICFGVDTGCCSVELGQTRVLTQVSCEVTEPKQTRPTDGILYINVELSPMASPSFEAGRLSDEGVELTRLLERCIKESRCLDTESLCVVAGQKVWQIRVDIHVLNHEGNILDCASIAAITALVHFRRPDVTVSGEDVTIHALEDRDPIPLSVHHMPICVSFAFYDQGKYLLVDPKLREEKVMDGKMVIGMNKHREICTLQITGDMLLLKEQVLRCSNIAVVKVQEITELILLAVDNDKRARKEGKKFGFAESIEKEKITSHHTESIDIDLDQSTSQTVENEEGTGVVGQGGKNSWLMEDDDEEGEEIKPETQTTTKSKKKKLNKEEGMNF</sequence>
<dbReference type="InterPro" id="IPR036345">
    <property type="entry name" value="ExoRNase_PH_dom2_sf"/>
</dbReference>
<dbReference type="InterPro" id="IPR033100">
    <property type="entry name" value="Rrp45"/>
</dbReference>
<keyword evidence="15" id="KW-1185">Reference proteome</keyword>
<dbReference type="PANTHER" id="PTHR11097">
    <property type="entry name" value="EXOSOME COMPLEX EXONUCLEASE RIBOSOMAL RNA PROCESSING PROTEIN"/>
    <property type="match status" value="1"/>
</dbReference>
<dbReference type="GO" id="GO:0071038">
    <property type="term" value="P:TRAMP-dependent tRNA surveillance pathway"/>
    <property type="evidence" value="ECO:0007669"/>
    <property type="project" value="TreeGrafter"/>
</dbReference>
<dbReference type="GO" id="GO:0034473">
    <property type="term" value="P:U1 snRNA 3'-end processing"/>
    <property type="evidence" value="ECO:0007669"/>
    <property type="project" value="TreeGrafter"/>
</dbReference>
<dbReference type="STRING" id="225164.V4CI52"/>
<dbReference type="CTD" id="20242076"/>
<comment type="subcellular location">
    <subcellularLocation>
        <location evidence="1">Cytoplasm</location>
    </subcellularLocation>
    <subcellularLocation>
        <location evidence="2">Nucleus</location>
        <location evidence="2">Nucleolus</location>
    </subcellularLocation>
</comment>
<evidence type="ECO:0000313" key="14">
    <source>
        <dbReference type="EMBL" id="ESP01820.1"/>
    </source>
</evidence>